<protein>
    <recommendedName>
        <fullName evidence="4">Fimbrial protein</fullName>
    </recommendedName>
</protein>
<dbReference type="AlphaFoldDB" id="A0A7W3APC1"/>
<comment type="caution">
    <text evidence="2">The sequence shown here is derived from an EMBL/GenBank/DDBJ whole genome shotgun (WGS) entry which is preliminary data.</text>
</comment>
<evidence type="ECO:0000313" key="3">
    <source>
        <dbReference type="Proteomes" id="UP000518474"/>
    </source>
</evidence>
<proteinExistence type="predicted"/>
<dbReference type="InterPro" id="IPR036937">
    <property type="entry name" value="Adhesion_dom_fimbrial_sf"/>
</dbReference>
<evidence type="ECO:0000256" key="1">
    <source>
        <dbReference type="SAM" id="SignalP"/>
    </source>
</evidence>
<dbReference type="RefSeq" id="WP_181479318.1">
    <property type="nucleotide sequence ID" value="NZ_CP056698.1"/>
</dbReference>
<feature type="signal peptide" evidence="1">
    <location>
        <begin position="1"/>
        <end position="21"/>
    </location>
</feature>
<keyword evidence="1" id="KW-0732">Signal</keyword>
<dbReference type="SUPFAM" id="SSF49401">
    <property type="entry name" value="Bacterial adhesins"/>
    <property type="match status" value="1"/>
</dbReference>
<dbReference type="GO" id="GO:0009289">
    <property type="term" value="C:pilus"/>
    <property type="evidence" value="ECO:0007669"/>
    <property type="project" value="InterPro"/>
</dbReference>
<dbReference type="InterPro" id="IPR008966">
    <property type="entry name" value="Adhesion_dom_sf"/>
</dbReference>
<dbReference type="Proteomes" id="UP000518474">
    <property type="component" value="Unassembled WGS sequence"/>
</dbReference>
<reference evidence="2 3" key="1">
    <citation type="submission" date="2020-06" db="EMBL/GenBank/DDBJ databases">
        <title>REHAB project genomes.</title>
        <authorList>
            <person name="Shaw L.P."/>
        </authorList>
    </citation>
    <scope>NUCLEOTIDE SEQUENCE [LARGE SCALE GENOMIC DNA]</scope>
    <source>
        <strain evidence="2 3">RHBSTW-00604</strain>
    </source>
</reference>
<evidence type="ECO:0000313" key="2">
    <source>
        <dbReference type="EMBL" id="MBA7901136.1"/>
    </source>
</evidence>
<dbReference type="GO" id="GO:0007155">
    <property type="term" value="P:cell adhesion"/>
    <property type="evidence" value="ECO:0007669"/>
    <property type="project" value="InterPro"/>
</dbReference>
<organism evidence="2 3">
    <name type="scientific">Escherichia marmotae</name>
    <dbReference type="NCBI Taxonomy" id="1499973"/>
    <lineage>
        <taxon>Bacteria</taxon>
        <taxon>Pseudomonadati</taxon>
        <taxon>Pseudomonadota</taxon>
        <taxon>Gammaproteobacteria</taxon>
        <taxon>Enterobacterales</taxon>
        <taxon>Enterobacteriaceae</taxon>
        <taxon>Escherichia</taxon>
    </lineage>
</organism>
<name>A0A7W3APC1_9ESCH</name>
<accession>A0A7W3APC1</accession>
<sequence length="175" mass="18097">MKKLMIASAIAMTMAAGSAMADVQQGSQGEVQFVGAVAAKTCDVVVSGDGAVNNMVQFGVVDVNNDVKKEFTVKLKDPTCITGSTKAKFAWNSPTLAGEGFKNQSGTATAAYVALNAKDGESNAPTRHDAITDVNNTVDFTISQAEAGFVYEATLHAGAVPGSFETAAAYTVVYE</sequence>
<evidence type="ECO:0008006" key="4">
    <source>
        <dbReference type="Google" id="ProtNLM"/>
    </source>
</evidence>
<feature type="chain" id="PRO_5031232533" description="Fimbrial protein" evidence="1">
    <location>
        <begin position="22"/>
        <end position="175"/>
    </location>
</feature>
<dbReference type="Gene3D" id="2.60.40.1090">
    <property type="entry name" value="Fimbrial-type adhesion domain"/>
    <property type="match status" value="1"/>
</dbReference>
<dbReference type="EMBL" id="JABXPT010000032">
    <property type="protein sequence ID" value="MBA7901136.1"/>
    <property type="molecule type" value="Genomic_DNA"/>
</dbReference>
<gene>
    <name evidence="2" type="ORF">HV245_23890</name>
</gene>